<evidence type="ECO:0000313" key="2">
    <source>
        <dbReference type="EMBL" id="CAL6059248.1"/>
    </source>
</evidence>
<dbReference type="Proteomes" id="UP001642409">
    <property type="component" value="Unassembled WGS sequence"/>
</dbReference>
<dbReference type="AlphaFoldDB" id="A0AA86TQM6"/>
<keyword evidence="3" id="KW-1185">Reference proteome</keyword>
<proteinExistence type="predicted"/>
<evidence type="ECO:0000313" key="1">
    <source>
        <dbReference type="EMBL" id="CAI9925076.1"/>
    </source>
</evidence>
<evidence type="ECO:0000313" key="3">
    <source>
        <dbReference type="Proteomes" id="UP001642409"/>
    </source>
</evidence>
<dbReference type="EMBL" id="CAXDID020000225">
    <property type="protein sequence ID" value="CAL6059248.1"/>
    <property type="molecule type" value="Genomic_DNA"/>
</dbReference>
<accession>A0AA86TQM6</accession>
<organism evidence="1">
    <name type="scientific">Hexamita inflata</name>
    <dbReference type="NCBI Taxonomy" id="28002"/>
    <lineage>
        <taxon>Eukaryota</taxon>
        <taxon>Metamonada</taxon>
        <taxon>Diplomonadida</taxon>
        <taxon>Hexamitidae</taxon>
        <taxon>Hexamitinae</taxon>
        <taxon>Hexamita</taxon>
    </lineage>
</organism>
<dbReference type="EMBL" id="CATOUU010000336">
    <property type="protein sequence ID" value="CAI9925076.1"/>
    <property type="molecule type" value="Genomic_DNA"/>
</dbReference>
<name>A0AA86TQM6_9EUKA</name>
<protein>
    <submittedName>
        <fullName evidence="2">Hypothetical_protein</fullName>
    </submittedName>
</protein>
<reference evidence="1" key="1">
    <citation type="submission" date="2023-06" db="EMBL/GenBank/DDBJ databases">
        <authorList>
            <person name="Kurt Z."/>
        </authorList>
    </citation>
    <scope>NUCLEOTIDE SEQUENCE</scope>
</reference>
<sequence length="149" mass="18143">MRQFLFKGFKMRFQLLKNLLQDQNWADQNNFGEQILIHVRQRAVLQYISSYQAVQRILNSSWLLNYDFALQTRLQIVGIHWLGLRLLHNVRRCWAHNRRQNQIGRSSLSRTQNDVFRLLRNHLYFKLNRVENRVIRHLRLHLLLFATAH</sequence>
<reference evidence="2 3" key="2">
    <citation type="submission" date="2024-07" db="EMBL/GenBank/DDBJ databases">
        <authorList>
            <person name="Akdeniz Z."/>
        </authorList>
    </citation>
    <scope>NUCLEOTIDE SEQUENCE [LARGE SCALE GENOMIC DNA]</scope>
</reference>
<comment type="caution">
    <text evidence="1">The sequence shown here is derived from an EMBL/GenBank/DDBJ whole genome shotgun (WGS) entry which is preliminary data.</text>
</comment>
<gene>
    <name evidence="1" type="ORF">HINF_LOCUS12721</name>
    <name evidence="2" type="ORF">HINF_LOCUS48653</name>
</gene>